<evidence type="ECO:0000256" key="1">
    <source>
        <dbReference type="SAM" id="MobiDB-lite"/>
    </source>
</evidence>
<organism evidence="2 3">
    <name type="scientific">Mycobacterium phage Arib1</name>
    <dbReference type="NCBI Taxonomy" id="2041518"/>
    <lineage>
        <taxon>Viruses</taxon>
        <taxon>Duplodnaviria</taxon>
        <taxon>Heunggongvirae</taxon>
        <taxon>Uroviricota</taxon>
        <taxon>Caudoviricetes</taxon>
        <taxon>Pclasvirinae</taxon>
        <taxon>Fishburnevirus</taxon>
        <taxon>Fishburnevirus arib1</taxon>
    </lineage>
</organism>
<feature type="region of interest" description="Disordered" evidence="1">
    <location>
        <begin position="245"/>
        <end position="277"/>
    </location>
</feature>
<evidence type="ECO:0000313" key="3">
    <source>
        <dbReference type="Proteomes" id="UP000231359"/>
    </source>
</evidence>
<dbReference type="InterPro" id="IPR018330">
    <property type="entry name" value="RecT_fam"/>
</dbReference>
<reference evidence="2 3" key="1">
    <citation type="submission" date="2017-09" db="EMBL/GenBank/DDBJ databases">
        <authorList>
            <person name="Blow M.A."/>
            <person name="DeLestry D.J."/>
            <person name="Iteghete S.O."/>
            <person name="Reese M."/>
            <person name="Reiffer A.E."/>
            <person name="Ribich A.F."/>
            <person name="Westholm D.E."/>
            <person name="Delesalle V.A."/>
            <person name="Garlena R.A."/>
            <person name="Russell D.A."/>
            <person name="Pope W.H."/>
            <person name="Jacobs-Sera D."/>
            <person name="Hendrix R.W."/>
            <person name="Hatfull G.F."/>
        </authorList>
    </citation>
    <scope>NUCLEOTIDE SEQUENCE [LARGE SCALE GENOMIC DNA]</scope>
</reference>
<dbReference type="Pfam" id="PF03837">
    <property type="entry name" value="RecT"/>
    <property type="match status" value="1"/>
</dbReference>
<dbReference type="GO" id="GO:0003677">
    <property type="term" value="F:DNA binding"/>
    <property type="evidence" value="ECO:0007669"/>
    <property type="project" value="InterPro"/>
</dbReference>
<evidence type="ECO:0000313" key="2">
    <source>
        <dbReference type="EMBL" id="ATN87192.1"/>
    </source>
</evidence>
<keyword evidence="3" id="KW-1185">Reference proteome</keyword>
<dbReference type="EMBL" id="MF919492">
    <property type="protein sequence ID" value="ATN87192.1"/>
    <property type="molecule type" value="Genomic_DNA"/>
</dbReference>
<protein>
    <submittedName>
        <fullName evidence="2">RecT-like DNA pairing protein</fullName>
    </submittedName>
</protein>
<dbReference type="Proteomes" id="UP000231359">
    <property type="component" value="Segment"/>
</dbReference>
<dbReference type="GO" id="GO:0006259">
    <property type="term" value="P:DNA metabolic process"/>
    <property type="evidence" value="ECO:0007669"/>
    <property type="project" value="InterPro"/>
</dbReference>
<proteinExistence type="predicted"/>
<gene>
    <name evidence="2" type="ORF">SEA_ARIB1_47</name>
</gene>
<sequence>MTNAVVRQSPKQRTLAKLINEMRPELAKALPRHITPERMARIAVTVVKQNPALANCSPESFLGALLTASQLGLEPGPTGEAYFVPYKQVCQFIPGYRGLIKLARNSGQVKDIYAEVIYENDKFEYTLGLNRTINEHTPPPLGQDRGNPVGAYAAAELTTGAKPFVVMTVAEIEAIRSRSMAANNGPWVSDWAEMAKKTAVRRLAKWLPLSAEFTAAASMDSSVRTDVGPLESAKIEFVDGEVVDDDGDEAEAPAEAPADAPPPEPDTAAPQMASKEQLKRLAEIQKAEKYNDDDWFAFLAESAGVQATRAADLTFDEANRVLEIFDGPVSA</sequence>
<name>A0A2D1G6A7_9CAUD</name>
<accession>A0A2D1G6A7</accession>
<dbReference type="InterPro" id="IPR004590">
    <property type="entry name" value="ssDNA_annealing_RecT"/>
</dbReference>
<dbReference type="NCBIfam" id="TIGR00616">
    <property type="entry name" value="rect"/>
    <property type="match status" value="1"/>
</dbReference>